<keyword evidence="3" id="KW-1185">Reference proteome</keyword>
<dbReference type="InterPro" id="IPR036291">
    <property type="entry name" value="NAD(P)-bd_dom_sf"/>
</dbReference>
<dbReference type="Pfam" id="PF13602">
    <property type="entry name" value="ADH_zinc_N_2"/>
    <property type="match status" value="1"/>
</dbReference>
<evidence type="ECO:0000259" key="1">
    <source>
        <dbReference type="SMART" id="SM00829"/>
    </source>
</evidence>
<protein>
    <submittedName>
        <fullName evidence="2">NAD(P)-dependent alcohol dehydrogenase</fullName>
    </submittedName>
</protein>
<dbReference type="InterPro" id="IPR013154">
    <property type="entry name" value="ADH-like_N"/>
</dbReference>
<dbReference type="InterPro" id="IPR052733">
    <property type="entry name" value="Chloroplast_QOR"/>
</dbReference>
<dbReference type="SUPFAM" id="SSF50129">
    <property type="entry name" value="GroES-like"/>
    <property type="match status" value="1"/>
</dbReference>
<dbReference type="InterPro" id="IPR020843">
    <property type="entry name" value="ER"/>
</dbReference>
<evidence type="ECO:0000313" key="3">
    <source>
        <dbReference type="Proteomes" id="UP001597055"/>
    </source>
</evidence>
<proteinExistence type="predicted"/>
<gene>
    <name evidence="2" type="ORF">ACFQ0P_04620</name>
</gene>
<dbReference type="PANTHER" id="PTHR44013">
    <property type="entry name" value="ZINC-TYPE ALCOHOL DEHYDROGENASE-LIKE PROTEIN C16A3.02C"/>
    <property type="match status" value="1"/>
</dbReference>
<dbReference type="Pfam" id="PF08240">
    <property type="entry name" value="ADH_N"/>
    <property type="match status" value="1"/>
</dbReference>
<dbReference type="Gene3D" id="3.90.180.10">
    <property type="entry name" value="Medium-chain alcohol dehydrogenases, catalytic domain"/>
    <property type="match status" value="1"/>
</dbReference>
<dbReference type="CDD" id="cd08267">
    <property type="entry name" value="MDR1"/>
    <property type="match status" value="1"/>
</dbReference>
<dbReference type="PANTHER" id="PTHR44013:SF1">
    <property type="entry name" value="ZINC-TYPE ALCOHOL DEHYDROGENASE-LIKE PROTEIN C16A3.02C"/>
    <property type="match status" value="1"/>
</dbReference>
<dbReference type="SUPFAM" id="SSF51735">
    <property type="entry name" value="NAD(P)-binding Rossmann-fold domains"/>
    <property type="match status" value="1"/>
</dbReference>
<dbReference type="EMBL" id="JBHTII010000001">
    <property type="protein sequence ID" value="MFD0789671.1"/>
    <property type="molecule type" value="Genomic_DNA"/>
</dbReference>
<dbReference type="RefSeq" id="WP_204980831.1">
    <property type="nucleotide sequence ID" value="NZ_JBHTII010000001.1"/>
</dbReference>
<dbReference type="SMART" id="SM00829">
    <property type="entry name" value="PKS_ER"/>
    <property type="match status" value="1"/>
</dbReference>
<evidence type="ECO:0000313" key="2">
    <source>
        <dbReference type="EMBL" id="MFD0789671.1"/>
    </source>
</evidence>
<dbReference type="Proteomes" id="UP001597055">
    <property type="component" value="Unassembled WGS sequence"/>
</dbReference>
<dbReference type="Gene3D" id="3.40.50.720">
    <property type="entry name" value="NAD(P)-binding Rossmann-like Domain"/>
    <property type="match status" value="1"/>
</dbReference>
<feature type="domain" description="Enoyl reductase (ER)" evidence="1">
    <location>
        <begin position="28"/>
        <end position="344"/>
    </location>
</feature>
<reference evidence="3" key="1">
    <citation type="journal article" date="2019" name="Int. J. Syst. Evol. Microbiol.">
        <title>The Global Catalogue of Microorganisms (GCM) 10K type strain sequencing project: providing services to taxonomists for standard genome sequencing and annotation.</title>
        <authorList>
            <consortium name="The Broad Institute Genomics Platform"/>
            <consortium name="The Broad Institute Genome Sequencing Center for Infectious Disease"/>
            <person name="Wu L."/>
            <person name="Ma J."/>
        </authorList>
    </citation>
    <scope>NUCLEOTIDE SEQUENCE [LARGE SCALE GENOMIC DNA]</scope>
    <source>
        <strain evidence="3">CCUG 54523</strain>
    </source>
</reference>
<organism evidence="2 3">
    <name type="scientific">Microbacterium insulae</name>
    <dbReference type="NCBI Taxonomy" id="483014"/>
    <lineage>
        <taxon>Bacteria</taxon>
        <taxon>Bacillati</taxon>
        <taxon>Actinomycetota</taxon>
        <taxon>Actinomycetes</taxon>
        <taxon>Micrococcales</taxon>
        <taxon>Microbacteriaceae</taxon>
        <taxon>Microbacterium</taxon>
    </lineage>
</organism>
<accession>A0ABW3AF88</accession>
<sequence length="347" mass="35288">MSLPENRPTDAAASLPATMTAWPQDRYGGPDAVRQARVDVPSPGTGEVLLRVRATALNSGDIHVMRGEPRAVRLAFGLRRPRTAVRGIDVAGQVVAVGAGVTRFRVGDEVVGEIPGGGLAEYAVAPVGRLALRPTEVGPVAAAALPVSGGTAWLALDKAGIVPGSAAGRRVLVVGASGGVGSFAVQLAAHRGAEVWALAGRRNLDIVERLGAARVFDYREVQPGSAELPDGTFDAVIDIAGEPPLALAQRLLRDGGTMVLVGGEGGSILGPLRRIAAGALRSIGSKRRIIGLAAVTSAELTAGLVALAAAGDLDPLVKRTWPLAEAGEALAHVDAGHTVGKVVVTVP</sequence>
<dbReference type="InterPro" id="IPR011032">
    <property type="entry name" value="GroES-like_sf"/>
</dbReference>
<comment type="caution">
    <text evidence="2">The sequence shown here is derived from an EMBL/GenBank/DDBJ whole genome shotgun (WGS) entry which is preliminary data.</text>
</comment>
<name>A0ABW3AF88_9MICO</name>